<proteinExistence type="predicted"/>
<gene>
    <name evidence="1" type="ORF">UFOVP331_118</name>
</gene>
<accession>A0A6J5LVM1</accession>
<dbReference type="EMBL" id="LR796345">
    <property type="protein sequence ID" value="CAB4138558.1"/>
    <property type="molecule type" value="Genomic_DNA"/>
</dbReference>
<name>A0A6J5LVM1_9CAUD</name>
<sequence length="92" mass="11038">MSRLISELPNDIKMIALGYSGTKTDDLICAFDWSETREGWLIWDEVYDGNYQLFYDFHNTKQKITPKQWCEEKGYNEYHVMIIEQYLNDISK</sequence>
<evidence type="ECO:0000313" key="1">
    <source>
        <dbReference type="EMBL" id="CAB4138558.1"/>
    </source>
</evidence>
<organism evidence="1">
    <name type="scientific">uncultured Caudovirales phage</name>
    <dbReference type="NCBI Taxonomy" id="2100421"/>
    <lineage>
        <taxon>Viruses</taxon>
        <taxon>Duplodnaviria</taxon>
        <taxon>Heunggongvirae</taxon>
        <taxon>Uroviricota</taxon>
        <taxon>Caudoviricetes</taxon>
        <taxon>Peduoviridae</taxon>
        <taxon>Maltschvirus</taxon>
        <taxon>Maltschvirus maltsch</taxon>
    </lineage>
</organism>
<protein>
    <submittedName>
        <fullName evidence="1">Uncharacterized protein</fullName>
    </submittedName>
</protein>
<reference evidence="1" key="1">
    <citation type="submission" date="2020-04" db="EMBL/GenBank/DDBJ databases">
        <authorList>
            <person name="Chiriac C."/>
            <person name="Salcher M."/>
            <person name="Ghai R."/>
            <person name="Kavagutti S V."/>
        </authorList>
    </citation>
    <scope>NUCLEOTIDE SEQUENCE</scope>
</reference>